<proteinExistence type="predicted"/>
<evidence type="ECO:0000313" key="2">
    <source>
        <dbReference type="Proteomes" id="UP001596425"/>
    </source>
</evidence>
<evidence type="ECO:0000313" key="1">
    <source>
        <dbReference type="EMBL" id="MFC6633561.1"/>
    </source>
</evidence>
<gene>
    <name evidence="1" type="ORF">ACFQBM_09730</name>
</gene>
<dbReference type="RefSeq" id="WP_193192866.1">
    <property type="nucleotide sequence ID" value="NZ_JACZFR010000035.1"/>
</dbReference>
<accession>A0ABW1YLJ0</accession>
<dbReference type="Proteomes" id="UP001596425">
    <property type="component" value="Unassembled WGS sequence"/>
</dbReference>
<name>A0ABW1YLJ0_9GAMM</name>
<reference evidence="2" key="1">
    <citation type="journal article" date="2019" name="Int. J. Syst. Evol. Microbiol.">
        <title>The Global Catalogue of Microorganisms (GCM) 10K type strain sequencing project: providing services to taxonomists for standard genome sequencing and annotation.</title>
        <authorList>
            <consortium name="The Broad Institute Genomics Platform"/>
            <consortium name="The Broad Institute Genome Sequencing Center for Infectious Disease"/>
            <person name="Wu L."/>
            <person name="Ma J."/>
        </authorList>
    </citation>
    <scope>NUCLEOTIDE SEQUENCE [LARGE SCALE GENOMIC DNA]</scope>
    <source>
        <strain evidence="2">CGMCC 1.13718</strain>
    </source>
</reference>
<keyword evidence="2" id="KW-1185">Reference proteome</keyword>
<protein>
    <submittedName>
        <fullName evidence="1">Uncharacterized protein</fullName>
    </submittedName>
</protein>
<dbReference type="EMBL" id="JBHSVR010000001">
    <property type="protein sequence ID" value="MFC6633561.1"/>
    <property type="molecule type" value="Genomic_DNA"/>
</dbReference>
<organism evidence="1 2">
    <name type="scientific">Microbulbifer taiwanensis</name>
    <dbReference type="NCBI Taxonomy" id="986746"/>
    <lineage>
        <taxon>Bacteria</taxon>
        <taxon>Pseudomonadati</taxon>
        <taxon>Pseudomonadota</taxon>
        <taxon>Gammaproteobacteria</taxon>
        <taxon>Cellvibrionales</taxon>
        <taxon>Microbulbiferaceae</taxon>
        <taxon>Microbulbifer</taxon>
    </lineage>
</organism>
<sequence>MIIATINHTEYKLDSMKDAENLLQILSRATEIDKVFIGRKMYFEATQFPRELGIAIVPSEITSPAELEVLREQDKSEEEDR</sequence>
<comment type="caution">
    <text evidence="1">The sequence shown here is derived from an EMBL/GenBank/DDBJ whole genome shotgun (WGS) entry which is preliminary data.</text>
</comment>